<comment type="caution">
    <text evidence="7">Lacks conserved residue(s) required for the propagation of feature annotation.</text>
</comment>
<organism evidence="12 13">
    <name type="scientific">Microbulbifer aggregans</name>
    <dbReference type="NCBI Taxonomy" id="1769779"/>
    <lineage>
        <taxon>Bacteria</taxon>
        <taxon>Pseudomonadati</taxon>
        <taxon>Pseudomonadota</taxon>
        <taxon>Gammaproteobacteria</taxon>
        <taxon>Cellvibrionales</taxon>
        <taxon>Microbulbiferaceae</taxon>
        <taxon>Microbulbifer</taxon>
    </lineage>
</organism>
<dbReference type="InterPro" id="IPR019576">
    <property type="entry name" value="Pyridoxamine_oxidase_dimer_C"/>
</dbReference>
<dbReference type="GO" id="GO:0010181">
    <property type="term" value="F:FMN binding"/>
    <property type="evidence" value="ECO:0007669"/>
    <property type="project" value="UniProtKB-UniRule"/>
</dbReference>
<keyword evidence="3 7" id="KW-0285">Flavoprotein</keyword>
<dbReference type="AlphaFoldDB" id="A0A1C9WBM8"/>
<evidence type="ECO:0000256" key="6">
    <source>
        <dbReference type="ARBA" id="ARBA00023096"/>
    </source>
</evidence>
<feature type="domain" description="Pyridoxamine 5'-phosphate oxidase N-terminal" evidence="10">
    <location>
        <begin position="34"/>
        <end position="157"/>
    </location>
</feature>
<dbReference type="Proteomes" id="UP000095672">
    <property type="component" value="Chromosome"/>
</dbReference>
<dbReference type="Pfam" id="PF10590">
    <property type="entry name" value="PNP_phzG_C"/>
    <property type="match status" value="1"/>
</dbReference>
<keyword evidence="5 7" id="KW-0560">Oxidoreductase</keyword>
<accession>A0A1C9WBM8</accession>
<feature type="binding site" evidence="7 8">
    <location>
        <position position="130"/>
    </location>
    <ligand>
        <name>substrate</name>
    </ligand>
</feature>
<evidence type="ECO:0000256" key="5">
    <source>
        <dbReference type="ARBA" id="ARBA00023002"/>
    </source>
</evidence>
<comment type="pathway">
    <text evidence="7">Cofactor metabolism; pyridoxal 5'-phosphate salvage; pyridoxal 5'-phosphate from pyridoxine 5'-phosphate: step 1/1.</text>
</comment>
<comment type="function">
    <text evidence="7">Catalyzes the oxidation of either pyridoxine 5'-phosphate (PNP) or pyridoxamine 5'-phosphate (PMP) into pyridoxal 5'-phosphate (PLP).</text>
</comment>
<feature type="binding site" evidence="7 9">
    <location>
        <position position="104"/>
    </location>
    <ligand>
        <name>FMN</name>
        <dbReference type="ChEBI" id="CHEBI:58210"/>
    </ligand>
</feature>
<feature type="binding site" evidence="8">
    <location>
        <begin position="7"/>
        <end position="10"/>
    </location>
    <ligand>
        <name>substrate</name>
    </ligand>
</feature>
<protein>
    <recommendedName>
        <fullName evidence="7">Pyridoxine/pyridoxamine 5'-phosphate oxidase</fullName>
        <ecNumber evidence="7">1.4.3.5</ecNumber>
    </recommendedName>
    <alternativeName>
        <fullName evidence="7">PNP/PMP oxidase</fullName>
        <shortName evidence="7">PNPOx</shortName>
    </alternativeName>
    <alternativeName>
        <fullName evidence="7">Pyridoxal 5'-phosphate synthase</fullName>
    </alternativeName>
</protein>
<dbReference type="NCBIfam" id="NF004231">
    <property type="entry name" value="PRK05679.1"/>
    <property type="match status" value="1"/>
</dbReference>
<dbReference type="UniPathway" id="UPA01068">
    <property type="reaction ID" value="UER00304"/>
</dbReference>
<dbReference type="PANTHER" id="PTHR10851">
    <property type="entry name" value="PYRIDOXINE-5-PHOSPHATE OXIDASE"/>
    <property type="match status" value="1"/>
</dbReference>
<evidence type="ECO:0000256" key="4">
    <source>
        <dbReference type="ARBA" id="ARBA00022643"/>
    </source>
</evidence>
<dbReference type="SUPFAM" id="SSF50475">
    <property type="entry name" value="FMN-binding split barrel"/>
    <property type="match status" value="1"/>
</dbReference>
<dbReference type="PIRSF" id="PIRSF000190">
    <property type="entry name" value="Pyd_amn-ph_oxd"/>
    <property type="match status" value="1"/>
</dbReference>
<comment type="cofactor">
    <cofactor evidence="7 9">
        <name>FMN</name>
        <dbReference type="ChEBI" id="CHEBI:58210"/>
    </cofactor>
    <text evidence="7 9">Binds 1 FMN per subunit.</text>
</comment>
<feature type="binding site" evidence="7 8">
    <location>
        <begin position="190"/>
        <end position="192"/>
    </location>
    <ligand>
        <name>substrate</name>
    </ligand>
</feature>
<dbReference type="PATRIC" id="fig|1769779.3.peg.3171"/>
<comment type="pathway">
    <text evidence="7">Cofactor metabolism; pyridoxal 5'-phosphate salvage; pyridoxal 5'-phosphate from pyridoxamine 5'-phosphate: step 1/1.</text>
</comment>
<evidence type="ECO:0000256" key="1">
    <source>
        <dbReference type="ARBA" id="ARBA00007301"/>
    </source>
</evidence>
<keyword evidence="13" id="KW-1185">Reference proteome</keyword>
<feature type="domain" description="Pyridoxine 5'-phosphate oxidase dimerisation C-terminal" evidence="11">
    <location>
        <begin position="171"/>
        <end position="212"/>
    </location>
</feature>
<dbReference type="FunFam" id="2.30.110.10:FF:000020">
    <property type="entry name" value="PNPO isoform 11"/>
    <property type="match status" value="1"/>
</dbReference>
<feature type="binding site" evidence="7 9">
    <location>
        <position position="82"/>
    </location>
    <ligand>
        <name>FMN</name>
        <dbReference type="ChEBI" id="CHEBI:58210"/>
    </ligand>
</feature>
<evidence type="ECO:0000256" key="8">
    <source>
        <dbReference type="PIRSR" id="PIRSR000190-1"/>
    </source>
</evidence>
<feature type="binding site" evidence="7 9">
    <location>
        <begin position="139"/>
        <end position="140"/>
    </location>
    <ligand>
        <name>FMN</name>
        <dbReference type="ChEBI" id="CHEBI:58210"/>
    </ligand>
</feature>
<evidence type="ECO:0000256" key="7">
    <source>
        <dbReference type="HAMAP-Rule" id="MF_01629"/>
    </source>
</evidence>
<evidence type="ECO:0000313" key="12">
    <source>
        <dbReference type="EMBL" id="AOS98555.1"/>
    </source>
</evidence>
<gene>
    <name evidence="7 12" type="primary">pdxH</name>
    <name evidence="12" type="ORF">AUP74_03189</name>
</gene>
<dbReference type="GO" id="GO:0008615">
    <property type="term" value="P:pyridoxine biosynthetic process"/>
    <property type="evidence" value="ECO:0007669"/>
    <property type="project" value="UniProtKB-UniRule"/>
</dbReference>
<comment type="subunit">
    <text evidence="2 7">Homodimer.</text>
</comment>
<name>A0A1C9WBM8_9GAMM</name>
<dbReference type="InterPro" id="IPR000659">
    <property type="entry name" value="Pyridox_Oxase"/>
</dbReference>
<dbReference type="NCBIfam" id="TIGR00558">
    <property type="entry name" value="pdxH"/>
    <property type="match status" value="1"/>
</dbReference>
<evidence type="ECO:0000259" key="10">
    <source>
        <dbReference type="Pfam" id="PF01243"/>
    </source>
</evidence>
<evidence type="ECO:0000313" key="13">
    <source>
        <dbReference type="Proteomes" id="UP000095672"/>
    </source>
</evidence>
<feature type="binding site" evidence="7 8">
    <location>
        <position position="126"/>
    </location>
    <ligand>
        <name>substrate</name>
    </ligand>
</feature>
<dbReference type="RefSeq" id="WP_069948406.1">
    <property type="nucleotide sequence ID" value="NZ_CP014143.1"/>
</dbReference>
<dbReference type="KEGG" id="micc:AUP74_03189"/>
<dbReference type="STRING" id="1769779.AUP74_03189"/>
<dbReference type="InterPro" id="IPR011576">
    <property type="entry name" value="Pyridox_Oxase_N"/>
</dbReference>
<dbReference type="EC" id="1.4.3.5" evidence="7"/>
<dbReference type="HAMAP" id="MF_01629">
    <property type="entry name" value="PdxH"/>
    <property type="match status" value="1"/>
</dbReference>
<evidence type="ECO:0000256" key="3">
    <source>
        <dbReference type="ARBA" id="ARBA00022630"/>
    </source>
</evidence>
<dbReference type="EMBL" id="CP014143">
    <property type="protein sequence ID" value="AOS98555.1"/>
    <property type="molecule type" value="Genomic_DNA"/>
</dbReference>
<feature type="binding site" evidence="7 9">
    <location>
        <position position="194"/>
    </location>
    <ligand>
        <name>FMN</name>
        <dbReference type="ChEBI" id="CHEBI:58210"/>
    </ligand>
</feature>
<dbReference type="InterPro" id="IPR012349">
    <property type="entry name" value="Split_barrel_FMN-bd"/>
</dbReference>
<sequence length="212" mass="25063">MEIDQWRREYLRGGLNRGDLKDDPVHQFEQWLQEVVETDLSDPSCMSLASVDSEGQPSQRIVLLKGYDARGFAFYTNLKSHKARDIEQNPQVSLLFPWQSVERQVIVYGRAERLTREEAESYFHSRPRESQLAAWASHQSDAIESRDKLEERFEEMKARFGEGEVPLPEFWGGYRVVHQAVEFWQGRASRLHDRFIYRRQDDDSWQIERLSP</sequence>
<dbReference type="PANTHER" id="PTHR10851:SF0">
    <property type="entry name" value="PYRIDOXINE-5'-PHOSPHATE OXIDASE"/>
    <property type="match status" value="1"/>
</dbReference>
<keyword evidence="4 7" id="KW-0288">FMN</keyword>
<dbReference type="Gene3D" id="2.30.110.10">
    <property type="entry name" value="Electron Transport, Fmn-binding Protein, Chain A"/>
    <property type="match status" value="1"/>
</dbReference>
<dbReference type="GO" id="GO:0004733">
    <property type="term" value="F:pyridoxamine phosphate oxidase activity"/>
    <property type="evidence" value="ECO:0007669"/>
    <property type="project" value="UniProtKB-UniRule"/>
</dbReference>
<feature type="binding site" evidence="7 8">
    <location>
        <position position="65"/>
    </location>
    <ligand>
        <name>substrate</name>
    </ligand>
</feature>
<feature type="binding site" evidence="7 8">
    <location>
        <position position="122"/>
    </location>
    <ligand>
        <name>substrate</name>
    </ligand>
</feature>
<evidence type="ECO:0000259" key="11">
    <source>
        <dbReference type="Pfam" id="PF10590"/>
    </source>
</evidence>
<reference evidence="13" key="1">
    <citation type="submission" date="2016-01" db="EMBL/GenBank/DDBJ databases">
        <title>Complete genome sequence of Microbulbifer sp. CCB-MM1, a halophile isolated from Matang Mangrove Forest, Perak.</title>
        <authorList>
            <person name="Moh T.H."/>
            <person name="Dinesh B."/>
            <person name="Lau N.-S."/>
            <person name="Go F."/>
            <person name="Alexander Chong S.-C."/>
        </authorList>
    </citation>
    <scope>NUCLEOTIDE SEQUENCE [LARGE SCALE GENOMIC DNA]</scope>
    <source>
        <strain evidence="13">CCB-MM1</strain>
    </source>
</reference>
<dbReference type="OrthoDB" id="9780392at2"/>
<proteinExistence type="inferred from homology"/>
<dbReference type="InterPro" id="IPR019740">
    <property type="entry name" value="Pyridox_Oxase_CS"/>
</dbReference>
<feature type="binding site" evidence="7 9">
    <location>
        <position position="184"/>
    </location>
    <ligand>
        <name>FMN</name>
        <dbReference type="ChEBI" id="CHEBI:58210"/>
    </ligand>
</feature>
<evidence type="ECO:0000256" key="9">
    <source>
        <dbReference type="PIRSR" id="PIRSR000190-2"/>
    </source>
</evidence>
<evidence type="ECO:0000256" key="2">
    <source>
        <dbReference type="ARBA" id="ARBA00011738"/>
    </source>
</evidence>
<dbReference type="PROSITE" id="PS01064">
    <property type="entry name" value="PYRIDOX_OXIDASE"/>
    <property type="match status" value="1"/>
</dbReference>
<comment type="catalytic activity">
    <reaction evidence="7">
        <text>pyridoxamine 5'-phosphate + O2 + H2O = pyridoxal 5'-phosphate + H2O2 + NH4(+)</text>
        <dbReference type="Rhea" id="RHEA:15817"/>
        <dbReference type="ChEBI" id="CHEBI:15377"/>
        <dbReference type="ChEBI" id="CHEBI:15379"/>
        <dbReference type="ChEBI" id="CHEBI:16240"/>
        <dbReference type="ChEBI" id="CHEBI:28938"/>
        <dbReference type="ChEBI" id="CHEBI:58451"/>
        <dbReference type="ChEBI" id="CHEBI:597326"/>
        <dbReference type="EC" id="1.4.3.5"/>
    </reaction>
</comment>
<feature type="binding site" evidence="7 9">
    <location>
        <begin position="75"/>
        <end position="76"/>
    </location>
    <ligand>
        <name>FMN</name>
        <dbReference type="ChEBI" id="CHEBI:58210"/>
    </ligand>
</feature>
<dbReference type="Pfam" id="PF01243">
    <property type="entry name" value="PNPOx_N"/>
    <property type="match status" value="1"/>
</dbReference>
<comment type="similarity">
    <text evidence="1 7">Belongs to the pyridoxamine 5'-phosphate oxidase family.</text>
</comment>
<comment type="catalytic activity">
    <reaction evidence="7">
        <text>pyridoxine 5'-phosphate + O2 = pyridoxal 5'-phosphate + H2O2</text>
        <dbReference type="Rhea" id="RHEA:15149"/>
        <dbReference type="ChEBI" id="CHEBI:15379"/>
        <dbReference type="ChEBI" id="CHEBI:16240"/>
        <dbReference type="ChEBI" id="CHEBI:58589"/>
        <dbReference type="ChEBI" id="CHEBI:597326"/>
        <dbReference type="EC" id="1.4.3.5"/>
    </reaction>
</comment>
<keyword evidence="6 7" id="KW-0664">Pyridoxine biosynthesis</keyword>
<feature type="binding site" evidence="7 9">
    <location>
        <begin position="60"/>
        <end position="65"/>
    </location>
    <ligand>
        <name>FMN</name>
        <dbReference type="ChEBI" id="CHEBI:58210"/>
    </ligand>
</feature>